<dbReference type="Proteomes" id="UP000503162">
    <property type="component" value="Chromosome"/>
</dbReference>
<dbReference type="KEGG" id="hcz:G9Q37_16455"/>
<dbReference type="GO" id="GO:0009927">
    <property type="term" value="F:histidine phosphotransfer kinase activity"/>
    <property type="evidence" value="ECO:0007669"/>
    <property type="project" value="TreeGrafter"/>
</dbReference>
<dbReference type="InterPro" id="IPR036097">
    <property type="entry name" value="HisK_dim/P_sf"/>
</dbReference>
<reference evidence="11 12" key="1">
    <citation type="submission" date="2020-03" db="EMBL/GenBank/DDBJ databases">
        <title>Hydrogenophaga sp. nov. isolated from cyanobacterial mat.</title>
        <authorList>
            <person name="Thorat V."/>
            <person name="Kirdat K."/>
            <person name="Tiwarekar B."/>
            <person name="Costa E.D."/>
            <person name="Yadav A."/>
        </authorList>
    </citation>
    <scope>NUCLEOTIDE SEQUENCE [LARGE SCALE GENOMIC DNA]</scope>
    <source>
        <strain evidence="11 12">BA0156</strain>
    </source>
</reference>
<evidence type="ECO:0000256" key="7">
    <source>
        <dbReference type="SAM" id="MobiDB-lite"/>
    </source>
</evidence>
<dbReference type="PANTHER" id="PTHR43047">
    <property type="entry name" value="TWO-COMPONENT HISTIDINE PROTEIN KINASE"/>
    <property type="match status" value="1"/>
</dbReference>
<proteinExistence type="predicted"/>
<dbReference type="CDD" id="cd00082">
    <property type="entry name" value="HisKA"/>
    <property type="match status" value="1"/>
</dbReference>
<feature type="domain" description="Histidine kinase" evidence="9">
    <location>
        <begin position="226"/>
        <end position="446"/>
    </location>
</feature>
<gene>
    <name evidence="11" type="ORF">G9Q37_16455</name>
</gene>
<feature type="transmembrane region" description="Helical" evidence="8">
    <location>
        <begin position="49"/>
        <end position="67"/>
    </location>
</feature>
<dbReference type="EC" id="2.7.13.3" evidence="2"/>
<evidence type="ECO:0000313" key="11">
    <source>
        <dbReference type="EMBL" id="QIM53628.1"/>
    </source>
</evidence>
<dbReference type="Pfam" id="PF00512">
    <property type="entry name" value="HisKA"/>
    <property type="match status" value="1"/>
</dbReference>
<dbReference type="PROSITE" id="PS50109">
    <property type="entry name" value="HIS_KIN"/>
    <property type="match status" value="1"/>
</dbReference>
<evidence type="ECO:0000256" key="5">
    <source>
        <dbReference type="ARBA" id="ARBA00022777"/>
    </source>
</evidence>
<keyword evidence="12" id="KW-1185">Reference proteome</keyword>
<dbReference type="CDD" id="cd00156">
    <property type="entry name" value="REC"/>
    <property type="match status" value="1"/>
</dbReference>
<evidence type="ECO:0000256" key="6">
    <source>
        <dbReference type="PROSITE-ProRule" id="PRU00169"/>
    </source>
</evidence>
<evidence type="ECO:0000256" key="2">
    <source>
        <dbReference type="ARBA" id="ARBA00012438"/>
    </source>
</evidence>
<dbReference type="InterPro" id="IPR003594">
    <property type="entry name" value="HATPase_dom"/>
</dbReference>
<dbReference type="Gene3D" id="3.40.50.2300">
    <property type="match status" value="1"/>
</dbReference>
<keyword evidence="3 6" id="KW-0597">Phosphoprotein</keyword>
<keyword evidence="8" id="KW-1133">Transmembrane helix</keyword>
<keyword evidence="8" id="KW-0472">Membrane</keyword>
<dbReference type="SUPFAM" id="SSF55874">
    <property type="entry name" value="ATPase domain of HSP90 chaperone/DNA topoisomerase II/histidine kinase"/>
    <property type="match status" value="1"/>
</dbReference>
<dbReference type="SUPFAM" id="SSF47384">
    <property type="entry name" value="Homodimeric domain of signal transducing histidine kinase"/>
    <property type="match status" value="1"/>
</dbReference>
<feature type="transmembrane region" description="Helical" evidence="8">
    <location>
        <begin position="18"/>
        <end position="43"/>
    </location>
</feature>
<keyword evidence="8" id="KW-0812">Transmembrane</keyword>
<dbReference type="SMART" id="SM00448">
    <property type="entry name" value="REC"/>
    <property type="match status" value="1"/>
</dbReference>
<feature type="region of interest" description="Disordered" evidence="7">
    <location>
        <begin position="444"/>
        <end position="463"/>
    </location>
</feature>
<dbReference type="PRINTS" id="PR00344">
    <property type="entry name" value="BCTRLSENSOR"/>
</dbReference>
<name>A0A6G8IKT0_9BURK</name>
<dbReference type="SUPFAM" id="SSF52172">
    <property type="entry name" value="CheY-like"/>
    <property type="match status" value="1"/>
</dbReference>
<dbReference type="PANTHER" id="PTHR43047:SF9">
    <property type="entry name" value="HISTIDINE KINASE"/>
    <property type="match status" value="1"/>
</dbReference>
<organism evidence="11 12">
    <name type="scientific">Hydrogenophaga crocea</name>
    <dbReference type="NCBI Taxonomy" id="2716225"/>
    <lineage>
        <taxon>Bacteria</taxon>
        <taxon>Pseudomonadati</taxon>
        <taxon>Pseudomonadota</taxon>
        <taxon>Betaproteobacteria</taxon>
        <taxon>Burkholderiales</taxon>
        <taxon>Comamonadaceae</taxon>
        <taxon>Hydrogenophaga</taxon>
    </lineage>
</organism>
<evidence type="ECO:0000259" key="9">
    <source>
        <dbReference type="PROSITE" id="PS50109"/>
    </source>
</evidence>
<evidence type="ECO:0000256" key="8">
    <source>
        <dbReference type="SAM" id="Phobius"/>
    </source>
</evidence>
<dbReference type="InterPro" id="IPR011006">
    <property type="entry name" value="CheY-like_superfamily"/>
</dbReference>
<dbReference type="Pfam" id="PF00072">
    <property type="entry name" value="Response_reg"/>
    <property type="match status" value="1"/>
</dbReference>
<evidence type="ECO:0000256" key="4">
    <source>
        <dbReference type="ARBA" id="ARBA00022679"/>
    </source>
</evidence>
<dbReference type="InterPro" id="IPR036890">
    <property type="entry name" value="HATPase_C_sf"/>
</dbReference>
<dbReference type="RefSeq" id="WP_166228829.1">
    <property type="nucleotide sequence ID" value="NZ_CP049989.1"/>
</dbReference>
<dbReference type="PROSITE" id="PS50110">
    <property type="entry name" value="RESPONSE_REGULATORY"/>
    <property type="match status" value="1"/>
</dbReference>
<dbReference type="AlphaFoldDB" id="A0A6G8IKT0"/>
<feature type="domain" description="Response regulatory" evidence="10">
    <location>
        <begin position="466"/>
        <end position="584"/>
    </location>
</feature>
<dbReference type="InterPro" id="IPR003661">
    <property type="entry name" value="HisK_dim/P_dom"/>
</dbReference>
<dbReference type="InterPro" id="IPR004358">
    <property type="entry name" value="Sig_transdc_His_kin-like_C"/>
</dbReference>
<evidence type="ECO:0000256" key="1">
    <source>
        <dbReference type="ARBA" id="ARBA00000085"/>
    </source>
</evidence>
<evidence type="ECO:0000313" key="12">
    <source>
        <dbReference type="Proteomes" id="UP000503162"/>
    </source>
</evidence>
<dbReference type="GO" id="GO:0000155">
    <property type="term" value="F:phosphorelay sensor kinase activity"/>
    <property type="evidence" value="ECO:0007669"/>
    <property type="project" value="InterPro"/>
</dbReference>
<dbReference type="SMART" id="SM00387">
    <property type="entry name" value="HATPase_c"/>
    <property type="match status" value="1"/>
</dbReference>
<dbReference type="Gene3D" id="1.10.287.130">
    <property type="match status" value="1"/>
</dbReference>
<feature type="transmembrane region" description="Helical" evidence="8">
    <location>
        <begin position="88"/>
        <end position="108"/>
    </location>
</feature>
<dbReference type="SMART" id="SM00388">
    <property type="entry name" value="HisKA"/>
    <property type="match status" value="1"/>
</dbReference>
<dbReference type="Pfam" id="PF02518">
    <property type="entry name" value="HATPase_c"/>
    <property type="match status" value="1"/>
</dbReference>
<accession>A0A6G8IKT0</accession>
<evidence type="ECO:0000259" key="10">
    <source>
        <dbReference type="PROSITE" id="PS50110"/>
    </source>
</evidence>
<comment type="catalytic activity">
    <reaction evidence="1">
        <text>ATP + protein L-histidine = ADP + protein N-phospho-L-histidine.</text>
        <dbReference type="EC" id="2.7.13.3"/>
    </reaction>
</comment>
<evidence type="ECO:0000256" key="3">
    <source>
        <dbReference type="ARBA" id="ARBA00022553"/>
    </source>
</evidence>
<keyword evidence="5 11" id="KW-0418">Kinase</keyword>
<feature type="transmembrane region" description="Helical" evidence="8">
    <location>
        <begin position="160"/>
        <end position="181"/>
    </location>
</feature>
<protein>
    <recommendedName>
        <fullName evidence="2">histidine kinase</fullName>
        <ecNumber evidence="2">2.7.13.3</ecNumber>
    </recommendedName>
</protein>
<dbReference type="EMBL" id="CP049989">
    <property type="protein sequence ID" value="QIM53628.1"/>
    <property type="molecule type" value="Genomic_DNA"/>
</dbReference>
<dbReference type="GO" id="GO:0005886">
    <property type="term" value="C:plasma membrane"/>
    <property type="evidence" value="ECO:0007669"/>
    <property type="project" value="TreeGrafter"/>
</dbReference>
<feature type="modified residue" description="4-aspartylphosphate" evidence="6">
    <location>
        <position position="517"/>
    </location>
</feature>
<keyword evidence="4" id="KW-0808">Transferase</keyword>
<dbReference type="InterPro" id="IPR001789">
    <property type="entry name" value="Sig_transdc_resp-reg_receiver"/>
</dbReference>
<dbReference type="InterPro" id="IPR005467">
    <property type="entry name" value="His_kinase_dom"/>
</dbReference>
<dbReference type="Gene3D" id="3.30.565.10">
    <property type="entry name" value="Histidine kinase-like ATPase, C-terminal domain"/>
    <property type="match status" value="1"/>
</dbReference>
<sequence length="587" mass="62967">MDGPGDLQVRQRREQIRLLARNVPALVFGSLMLGTGATVLLWANQQPHAQVAGWAIALLALSAWRLWMARRFWRRTAAGDPPERWGPSFALTSAVAGLCWGLLAWLFFTPDNPLNIAVISIMITAILSSATQSLGPYFPAYVAFAVPCAVPFATRCLSSGNTALVTLGLLATGFLGMSLVFSRRIARAIAEALQLRFENESLIGQLTAEKERAESASVAKTRFLATASHDLRQPIHAMSLFVPALQALSERAEISPRTVGSIAERMQGALDTMAQLLSRLLDISRLDAGALQPRPQAVSLGPVLRRVSDEVAQQARTKGLRLRVRGGHLAVRADPAVLHTILSNLAGNAVRYTERGGVLLAARRRGDRVSIEIWDSGVGIEAHDLPRVTEEFFQAGNVKRDASQSRGFGLGLAIVKRSADLLGGQLVLRSRPGRGSVFSIALPRADNPEAGPEGSSPPLPPCTTRTVLVVDDDEHILMAMALLLRGWGHEALTATSREDALTVLGAAPRRPDIALIDMHLRGGQNGVDVIAALHERLGAPGLHTAIVTGDTSPEVLATIRAVGVTGLHKPVDPDTLRRFIDNAPTPP</sequence>